<evidence type="ECO:0000259" key="2">
    <source>
        <dbReference type="Pfam" id="PF03981"/>
    </source>
</evidence>
<feature type="domain" description="Ubiquinol-cytochrome c chaperone" evidence="2">
    <location>
        <begin position="50"/>
        <end position="181"/>
    </location>
</feature>
<evidence type="ECO:0000313" key="3">
    <source>
        <dbReference type="EMBL" id="MFD1610379.1"/>
    </source>
</evidence>
<protein>
    <submittedName>
        <fullName evidence="3">Ubiquinol-cytochrome C chaperone family protein</fullName>
    </submittedName>
</protein>
<accession>A0ABW4HXM2</accession>
<sequence length="183" mass="20113">MAHTSARDLNGELMRLFDRLFGRPNANEAARPLYNAVVARGREAHWYRAGGVPDTIDGRFEMIAAILALVIARLELEPEQKQNVAWLVELFVTDMDSQLREIGIGDMVVGKHMGRMMGALGGRIGAYRDGLREGEFEAALVRNLYRGEEPPAAALEHTAEQLRAFYLALHAASADSIAAGQLP</sequence>
<comment type="caution">
    <text evidence="3">The sequence shown here is derived from an EMBL/GenBank/DDBJ whole genome shotgun (WGS) entry which is preliminary data.</text>
</comment>
<name>A0ABW4HXM2_9SPHN</name>
<organism evidence="3 4">
    <name type="scientific">Sphingomonas tabacisoli</name>
    <dbReference type="NCBI Taxonomy" id="2249466"/>
    <lineage>
        <taxon>Bacteria</taxon>
        <taxon>Pseudomonadati</taxon>
        <taxon>Pseudomonadota</taxon>
        <taxon>Alphaproteobacteria</taxon>
        <taxon>Sphingomonadales</taxon>
        <taxon>Sphingomonadaceae</taxon>
        <taxon>Sphingomonas</taxon>
    </lineage>
</organism>
<proteinExistence type="inferred from homology"/>
<evidence type="ECO:0000256" key="1">
    <source>
        <dbReference type="ARBA" id="ARBA00006436"/>
    </source>
</evidence>
<reference evidence="4" key="1">
    <citation type="journal article" date="2019" name="Int. J. Syst. Evol. Microbiol.">
        <title>The Global Catalogue of Microorganisms (GCM) 10K type strain sequencing project: providing services to taxonomists for standard genome sequencing and annotation.</title>
        <authorList>
            <consortium name="The Broad Institute Genomics Platform"/>
            <consortium name="The Broad Institute Genome Sequencing Center for Infectious Disease"/>
            <person name="Wu L."/>
            <person name="Ma J."/>
        </authorList>
    </citation>
    <scope>NUCLEOTIDE SEQUENCE [LARGE SCALE GENOMIC DNA]</scope>
    <source>
        <strain evidence="4">CGMCC 1.16275</strain>
    </source>
</reference>
<keyword evidence="4" id="KW-1185">Reference proteome</keyword>
<dbReference type="RefSeq" id="WP_380885998.1">
    <property type="nucleotide sequence ID" value="NZ_JBHUDY010000001.1"/>
</dbReference>
<dbReference type="Pfam" id="PF03981">
    <property type="entry name" value="Ubiq_cyt_C_chap"/>
    <property type="match status" value="1"/>
</dbReference>
<dbReference type="InterPro" id="IPR021150">
    <property type="entry name" value="Ubiq_cyt_c_chap"/>
</dbReference>
<dbReference type="EMBL" id="JBHUDY010000001">
    <property type="protein sequence ID" value="MFD1610379.1"/>
    <property type="molecule type" value="Genomic_DNA"/>
</dbReference>
<dbReference type="Proteomes" id="UP001597115">
    <property type="component" value="Unassembled WGS sequence"/>
</dbReference>
<comment type="similarity">
    <text evidence="1">Belongs to the UPF0174 family.</text>
</comment>
<gene>
    <name evidence="3" type="ORF">ACFSCW_01030</name>
</gene>
<evidence type="ECO:0000313" key="4">
    <source>
        <dbReference type="Proteomes" id="UP001597115"/>
    </source>
</evidence>